<evidence type="ECO:0000259" key="3">
    <source>
        <dbReference type="Pfam" id="PF14361"/>
    </source>
</evidence>
<dbReference type="Pfam" id="PF13556">
    <property type="entry name" value="HTH_30"/>
    <property type="match status" value="1"/>
</dbReference>
<dbReference type="PANTHER" id="PTHR33744:SF1">
    <property type="entry name" value="DNA-BINDING TRANSCRIPTIONAL ACTIVATOR ADER"/>
    <property type="match status" value="1"/>
</dbReference>
<comment type="similarity">
    <text evidence="1">Belongs to the CdaR family.</text>
</comment>
<protein>
    <submittedName>
        <fullName evidence="5">Unannotated protein</fullName>
    </submittedName>
</protein>
<dbReference type="InterPro" id="IPR025736">
    <property type="entry name" value="PucR_C-HTH_dom"/>
</dbReference>
<dbReference type="Pfam" id="PF17853">
    <property type="entry name" value="GGDEF_2"/>
    <property type="match status" value="1"/>
</dbReference>
<dbReference type="InterPro" id="IPR042070">
    <property type="entry name" value="PucR_C-HTH_sf"/>
</dbReference>
<evidence type="ECO:0000259" key="4">
    <source>
        <dbReference type="Pfam" id="PF17853"/>
    </source>
</evidence>
<evidence type="ECO:0000256" key="1">
    <source>
        <dbReference type="ARBA" id="ARBA00006754"/>
    </source>
</evidence>
<proteinExistence type="inferred from homology"/>
<dbReference type="PANTHER" id="PTHR33744">
    <property type="entry name" value="CARBOHYDRATE DIACID REGULATOR"/>
    <property type="match status" value="1"/>
</dbReference>
<organism evidence="5">
    <name type="scientific">freshwater metagenome</name>
    <dbReference type="NCBI Taxonomy" id="449393"/>
    <lineage>
        <taxon>unclassified sequences</taxon>
        <taxon>metagenomes</taxon>
        <taxon>ecological metagenomes</taxon>
    </lineage>
</organism>
<feature type="domain" description="CdaR GGDEF-like" evidence="4">
    <location>
        <begin position="243"/>
        <end position="349"/>
    </location>
</feature>
<dbReference type="InterPro" id="IPR025751">
    <property type="entry name" value="RsbRD_N_dom"/>
</dbReference>
<feature type="domain" description="RsbT co-antagonist protein RsbRD N-terminal" evidence="3">
    <location>
        <begin position="83"/>
        <end position="226"/>
    </location>
</feature>
<dbReference type="Pfam" id="PF14361">
    <property type="entry name" value="RsbRD_N"/>
    <property type="match status" value="1"/>
</dbReference>
<reference evidence="5" key="1">
    <citation type="submission" date="2020-05" db="EMBL/GenBank/DDBJ databases">
        <authorList>
            <person name="Chiriac C."/>
            <person name="Salcher M."/>
            <person name="Ghai R."/>
            <person name="Kavagutti S V."/>
        </authorList>
    </citation>
    <scope>NUCLEOTIDE SEQUENCE</scope>
</reference>
<dbReference type="Gene3D" id="1.10.10.2840">
    <property type="entry name" value="PucR C-terminal helix-turn-helix domain"/>
    <property type="match status" value="1"/>
</dbReference>
<dbReference type="InterPro" id="IPR041522">
    <property type="entry name" value="CdaR_GGDEF"/>
</dbReference>
<accession>A0A6J7HGX6</accession>
<gene>
    <name evidence="5" type="ORF">UFOPK3564_01502</name>
</gene>
<dbReference type="AlphaFoldDB" id="A0A6J7HGX6"/>
<sequence length="467" mass="49066">MHALPEMQAPTDDASAVALRGRVAALTALSGADVAPPVVAPPVGVPAGWVRDLRADSAGDGTGGDLGGGPTPADLIRDVPVLALADRVVGQIVAEVYPERDDDPAFRSLLGSCVRENVRAVVDLWAGRLALEDVAPEHALAFARTAAEARIPLGVLERTYWIGAGLLWDAWVGRVTAAAPAPGALGALIGTPGRLLFAYVDRVLAVVVPAYEATRASMARRVDDLRRAALDDLLADDGPADPRWEATLGYRLGVLHLAVLVEPEGRVPRETVAARIAAAAGATATTVRDEGSGAWVLWLGRADGFDAEAVVRLRRHLATVGGRVAVGEPAPGVDGFRRSRAQALLARRVQRVVADATGASAPSWYADVRLEALLLADETQARRYATEELGPLAGEDPHDVRVRRTLLAWLSCGSQAAAAAALGVHENTVRQHVRRAEAVLPTVLAHRRTELLVALRLDAALAGTARG</sequence>
<dbReference type="EMBL" id="CAFBMK010000076">
    <property type="protein sequence ID" value="CAB4914909.1"/>
    <property type="molecule type" value="Genomic_DNA"/>
</dbReference>
<name>A0A6J7HGX6_9ZZZZ</name>
<evidence type="ECO:0000259" key="2">
    <source>
        <dbReference type="Pfam" id="PF13556"/>
    </source>
</evidence>
<dbReference type="InterPro" id="IPR051448">
    <property type="entry name" value="CdaR-like_regulators"/>
</dbReference>
<feature type="domain" description="PucR C-terminal helix-turn-helix" evidence="2">
    <location>
        <begin position="403"/>
        <end position="456"/>
    </location>
</feature>
<evidence type="ECO:0000313" key="5">
    <source>
        <dbReference type="EMBL" id="CAB4914909.1"/>
    </source>
</evidence>